<dbReference type="Proteomes" id="UP001157006">
    <property type="component" value="Chromosome 3"/>
</dbReference>
<accession>A0AAV1A6U5</accession>
<evidence type="ECO:0000256" key="1">
    <source>
        <dbReference type="SAM" id="MobiDB-lite"/>
    </source>
</evidence>
<reference evidence="2 3" key="1">
    <citation type="submission" date="2023-01" db="EMBL/GenBank/DDBJ databases">
        <authorList>
            <person name="Kreplak J."/>
        </authorList>
    </citation>
    <scope>NUCLEOTIDE SEQUENCE [LARGE SCALE GENOMIC DNA]</scope>
</reference>
<dbReference type="EMBL" id="OX451738">
    <property type="protein sequence ID" value="CAI8605674.1"/>
    <property type="molecule type" value="Genomic_DNA"/>
</dbReference>
<evidence type="ECO:0000313" key="2">
    <source>
        <dbReference type="EMBL" id="CAI8605674.1"/>
    </source>
</evidence>
<keyword evidence="3" id="KW-1185">Reference proteome</keyword>
<dbReference type="AlphaFoldDB" id="A0AAV1A6U5"/>
<protein>
    <recommendedName>
        <fullName evidence="4">Late embryogenesis abundant protein</fullName>
    </recommendedName>
</protein>
<sequence length="146" mass="16797">MVSKNHIFSGAHLSAFTPIFIKSDQLPLYQVRQSYTKMRQKSKETKTTEPRPVTNEYVWVQNRENATTKKSMVPESSDKLDEQDAVHHVVPLQGSNIKLDEQDVVHQCVPLHGCTARYYQAEEDMEETLSNPPIHGCSIKQKEEER</sequence>
<evidence type="ECO:0008006" key="4">
    <source>
        <dbReference type="Google" id="ProtNLM"/>
    </source>
</evidence>
<organism evidence="2 3">
    <name type="scientific">Vicia faba</name>
    <name type="common">Broad bean</name>
    <name type="synonym">Faba vulgaris</name>
    <dbReference type="NCBI Taxonomy" id="3906"/>
    <lineage>
        <taxon>Eukaryota</taxon>
        <taxon>Viridiplantae</taxon>
        <taxon>Streptophyta</taxon>
        <taxon>Embryophyta</taxon>
        <taxon>Tracheophyta</taxon>
        <taxon>Spermatophyta</taxon>
        <taxon>Magnoliopsida</taxon>
        <taxon>eudicotyledons</taxon>
        <taxon>Gunneridae</taxon>
        <taxon>Pentapetalae</taxon>
        <taxon>rosids</taxon>
        <taxon>fabids</taxon>
        <taxon>Fabales</taxon>
        <taxon>Fabaceae</taxon>
        <taxon>Papilionoideae</taxon>
        <taxon>50 kb inversion clade</taxon>
        <taxon>NPAAA clade</taxon>
        <taxon>Hologalegina</taxon>
        <taxon>IRL clade</taxon>
        <taxon>Fabeae</taxon>
        <taxon>Vicia</taxon>
    </lineage>
</organism>
<feature type="region of interest" description="Disordered" evidence="1">
    <location>
        <begin position="125"/>
        <end position="146"/>
    </location>
</feature>
<evidence type="ECO:0000313" key="3">
    <source>
        <dbReference type="Proteomes" id="UP001157006"/>
    </source>
</evidence>
<name>A0AAV1A6U5_VICFA</name>
<proteinExistence type="predicted"/>
<gene>
    <name evidence="2" type="ORF">VFH_III194440</name>
</gene>